<evidence type="ECO:0008006" key="4">
    <source>
        <dbReference type="Google" id="ProtNLM"/>
    </source>
</evidence>
<reference evidence="2 3" key="1">
    <citation type="journal article" date="2015" name="Antonie Van Leeuwenhoek">
        <title>Pseudooceanicola atlanticus gen. nov. sp. nov., isolated from surface seawater of the Atlantic Ocean and reclassification of Oceanicola batsensis, Oceanicola marinus, Oceanicola nitratireducens, Oceanicola nanhaiensis, Oceanicola antarcticus and Oceanicola flagellatus, as Pseudooceanicola batsensis comb. nov., Pseudooceanicola marinus comb. nov., Pseudooceanicola nitratireducens comb. nov., Pseudooceanicola nanhaiensis comb. nov., Pseudooceanicola antarcticus comb. nov., and Pseudooceanicola flagellatus comb. nov.</title>
        <authorList>
            <person name="Lai Q."/>
            <person name="Li G."/>
            <person name="Liu X."/>
            <person name="Du Y."/>
            <person name="Sun F."/>
            <person name="Shao Z."/>
        </authorList>
    </citation>
    <scope>NUCLEOTIDE SEQUENCE [LARGE SCALE GENOMIC DNA]</scope>
    <source>
        <strain evidence="2 3">22II-s11g</strain>
    </source>
</reference>
<name>A0A0A0EIU6_9RHOB</name>
<dbReference type="AlphaFoldDB" id="A0A0A0EIU6"/>
<dbReference type="OrthoDB" id="7843142at2"/>
<protein>
    <recommendedName>
        <fullName evidence="4">SPOR domain-containing protein</fullName>
    </recommendedName>
</protein>
<dbReference type="EMBL" id="AQQX01000003">
    <property type="protein sequence ID" value="KGM49112.1"/>
    <property type="molecule type" value="Genomic_DNA"/>
</dbReference>
<evidence type="ECO:0000313" key="2">
    <source>
        <dbReference type="EMBL" id="KGM49112.1"/>
    </source>
</evidence>
<sequence>MVLAAVLGAGPVAAQSLRNNSGPAEYPPESYQGKQYVDSKGCVYIRAGVDGATTWVPRVARNRTVVCGFQPTGIASAAEAPSARPANVPVISAAAPEDGAPAAEAPRQVRTAAAAPAPRPTPAARVPQTRQVRNTTPAPQPRVIQPAEPTGAGPAQTARIVTSQVVRGIASPTPDVAPRAVRPSAAPRAAVQVGGNCTGMSALSQQYMIGDDVRCGPQAVYSPYGNSAPAPMTAPAPRLAAPGYAPRTYGAPSVPSYDGDTPVRVIAAAPTNTRRVFEVPRTEVRRVVPGVRTSQQAVSPQARVVPRHVYEERALAREGVSVPKGYKPLWEDDRLNPRRAEQTLAGKRKMEMVWTQTVPRRLVPVEVAPVQRQHVVKKGHFSSRSAPAPAPVAAARYVKVGVRDSQSARRVAQNMANSGLRVRVGGNTVIAGPFASDADLAHAMAAARRSGYQGRVTR</sequence>
<organism evidence="2 3">
    <name type="scientific">Pseudooceanicola atlanticus</name>
    <dbReference type="NCBI Taxonomy" id="1461694"/>
    <lineage>
        <taxon>Bacteria</taxon>
        <taxon>Pseudomonadati</taxon>
        <taxon>Pseudomonadota</taxon>
        <taxon>Alphaproteobacteria</taxon>
        <taxon>Rhodobacterales</taxon>
        <taxon>Paracoccaceae</taxon>
        <taxon>Pseudooceanicola</taxon>
    </lineage>
</organism>
<dbReference type="Proteomes" id="UP000030004">
    <property type="component" value="Unassembled WGS sequence"/>
</dbReference>
<evidence type="ECO:0000313" key="3">
    <source>
        <dbReference type="Proteomes" id="UP000030004"/>
    </source>
</evidence>
<keyword evidence="3" id="KW-1185">Reference proteome</keyword>
<gene>
    <name evidence="2" type="ORF">ATO9_10565</name>
</gene>
<proteinExistence type="predicted"/>
<dbReference type="STRING" id="1461694.ATO9_10565"/>
<feature type="compositionally biased region" description="Low complexity" evidence="1">
    <location>
        <begin position="97"/>
        <end position="130"/>
    </location>
</feature>
<comment type="caution">
    <text evidence="2">The sequence shown here is derived from an EMBL/GenBank/DDBJ whole genome shotgun (WGS) entry which is preliminary data.</text>
</comment>
<feature type="region of interest" description="Disordered" evidence="1">
    <location>
        <begin position="97"/>
        <end position="155"/>
    </location>
</feature>
<dbReference type="eggNOG" id="COG3087">
    <property type="taxonomic scope" value="Bacteria"/>
</dbReference>
<evidence type="ECO:0000256" key="1">
    <source>
        <dbReference type="SAM" id="MobiDB-lite"/>
    </source>
</evidence>
<accession>A0A0A0EIU6</accession>